<dbReference type="InterPro" id="IPR004843">
    <property type="entry name" value="Calcineurin-like_PHP"/>
</dbReference>
<sequence>MVISLLRKAKSKGKATLPDGKRVYAIGDIHGCIDQLEALLGAIEADLADYDGQSRLVFLGDYIDRGPDSRGVVERLIGGNLPGEKQYFLKGNHEEAMLEVLNGKGKKAAGWLSYGGKEMMESYGIGRKELYDAGGDAGSLLREALPESHRSFFENLRLKKKIGDYLFVHAGIRPGTPIDEQQASDLLWIRERFLKSDKDHGVVVVHGHTITGKPESKKNRIGIDTGCYATGQLTAVRLQGSERAFITV</sequence>
<protein>
    <submittedName>
        <fullName evidence="2">Serine/threonine protein phosphatase 1</fullName>
        <ecNumber evidence="2">3.1.3.16</ecNumber>
    </submittedName>
</protein>
<organism evidence="2 3">
    <name type="scientific">Sphingomicrobium lutaoense</name>
    <dbReference type="NCBI Taxonomy" id="515949"/>
    <lineage>
        <taxon>Bacteria</taxon>
        <taxon>Pseudomonadati</taxon>
        <taxon>Pseudomonadota</taxon>
        <taxon>Alphaproteobacteria</taxon>
        <taxon>Sphingomonadales</taxon>
        <taxon>Sphingomonadaceae</taxon>
        <taxon>Sphingomicrobium</taxon>
    </lineage>
</organism>
<dbReference type="GO" id="GO:0005737">
    <property type="term" value="C:cytoplasm"/>
    <property type="evidence" value="ECO:0007669"/>
    <property type="project" value="TreeGrafter"/>
</dbReference>
<dbReference type="PANTHER" id="PTHR42850:SF4">
    <property type="entry name" value="ZINC-DEPENDENT ENDOPOLYPHOSPHATASE"/>
    <property type="match status" value="1"/>
</dbReference>
<dbReference type="Pfam" id="PF00149">
    <property type="entry name" value="Metallophos"/>
    <property type="match status" value="1"/>
</dbReference>
<comment type="caution">
    <text evidence="2">The sequence shown here is derived from an EMBL/GenBank/DDBJ whole genome shotgun (WGS) entry which is preliminary data.</text>
</comment>
<dbReference type="Proteomes" id="UP000578569">
    <property type="component" value="Unassembled WGS sequence"/>
</dbReference>
<dbReference type="CDD" id="cd00144">
    <property type="entry name" value="MPP_PPP_family"/>
    <property type="match status" value="1"/>
</dbReference>
<dbReference type="GO" id="GO:0004722">
    <property type="term" value="F:protein serine/threonine phosphatase activity"/>
    <property type="evidence" value="ECO:0007669"/>
    <property type="project" value="UniProtKB-EC"/>
</dbReference>
<accession>A0A839Z1N0</accession>
<keyword evidence="3" id="KW-1185">Reference proteome</keyword>
<dbReference type="EC" id="3.1.3.16" evidence="2"/>
<feature type="domain" description="Calcineurin-like phosphoesterase" evidence="1">
    <location>
        <begin position="22"/>
        <end position="209"/>
    </location>
</feature>
<dbReference type="GO" id="GO:0110154">
    <property type="term" value="P:RNA decapping"/>
    <property type="evidence" value="ECO:0007669"/>
    <property type="project" value="TreeGrafter"/>
</dbReference>
<dbReference type="SUPFAM" id="SSF56300">
    <property type="entry name" value="Metallo-dependent phosphatases"/>
    <property type="match status" value="1"/>
</dbReference>
<dbReference type="PANTHER" id="PTHR42850">
    <property type="entry name" value="METALLOPHOSPHOESTERASE"/>
    <property type="match status" value="1"/>
</dbReference>
<evidence type="ECO:0000313" key="2">
    <source>
        <dbReference type="EMBL" id="MBB3763495.1"/>
    </source>
</evidence>
<evidence type="ECO:0000313" key="3">
    <source>
        <dbReference type="Proteomes" id="UP000578569"/>
    </source>
</evidence>
<dbReference type="EMBL" id="JACICF010000001">
    <property type="protein sequence ID" value="MBB3763495.1"/>
    <property type="molecule type" value="Genomic_DNA"/>
</dbReference>
<dbReference type="InterPro" id="IPR029052">
    <property type="entry name" value="Metallo-depent_PP-like"/>
</dbReference>
<proteinExistence type="predicted"/>
<name>A0A839Z1N0_9SPHN</name>
<reference evidence="2 3" key="1">
    <citation type="submission" date="2020-08" db="EMBL/GenBank/DDBJ databases">
        <title>Genomic Encyclopedia of Type Strains, Phase IV (KMG-IV): sequencing the most valuable type-strain genomes for metagenomic binning, comparative biology and taxonomic classification.</title>
        <authorList>
            <person name="Goeker M."/>
        </authorList>
    </citation>
    <scope>NUCLEOTIDE SEQUENCE [LARGE SCALE GENOMIC DNA]</scope>
    <source>
        <strain evidence="2 3">DSM 24194</strain>
    </source>
</reference>
<dbReference type="InterPro" id="IPR050126">
    <property type="entry name" value="Ap4A_hydrolase"/>
</dbReference>
<evidence type="ECO:0000259" key="1">
    <source>
        <dbReference type="Pfam" id="PF00149"/>
    </source>
</evidence>
<gene>
    <name evidence="2" type="ORF">FHS50_000518</name>
</gene>
<keyword evidence="2" id="KW-0378">Hydrolase</keyword>
<dbReference type="AlphaFoldDB" id="A0A839Z1N0"/>
<dbReference type="RefSeq" id="WP_183932836.1">
    <property type="nucleotide sequence ID" value="NZ_JACICF010000001.1"/>
</dbReference>
<dbReference type="Gene3D" id="3.60.21.10">
    <property type="match status" value="1"/>
</dbReference>
<dbReference type="GO" id="GO:0008803">
    <property type="term" value="F:bis(5'-nucleosyl)-tetraphosphatase (symmetrical) activity"/>
    <property type="evidence" value="ECO:0007669"/>
    <property type="project" value="TreeGrafter"/>
</dbReference>